<feature type="domain" description="Peptidase M4 C-terminal" evidence="11">
    <location>
        <begin position="406"/>
        <end position="589"/>
    </location>
</feature>
<evidence type="ECO:0000256" key="7">
    <source>
        <dbReference type="ARBA" id="ARBA00023049"/>
    </source>
</evidence>
<dbReference type="InterPro" id="IPR050728">
    <property type="entry name" value="Zinc_Metalloprotease_M4"/>
</dbReference>
<dbReference type="GO" id="GO:0006508">
    <property type="term" value="P:proteolysis"/>
    <property type="evidence" value="ECO:0007669"/>
    <property type="project" value="UniProtKB-KW"/>
</dbReference>
<comment type="caution">
    <text evidence="15">The sequence shown here is derived from an EMBL/GenBank/DDBJ whole genome shotgun (WGS) entry which is preliminary data.</text>
</comment>
<dbReference type="SUPFAM" id="SSF55486">
    <property type="entry name" value="Metalloproteases ('zincins'), catalytic domain"/>
    <property type="match status" value="1"/>
</dbReference>
<dbReference type="NCBIfam" id="TIGR04183">
    <property type="entry name" value="Por_Secre_tail"/>
    <property type="match status" value="1"/>
</dbReference>
<evidence type="ECO:0000256" key="2">
    <source>
        <dbReference type="ARBA" id="ARBA00022670"/>
    </source>
</evidence>
<dbReference type="OrthoDB" id="9792152at2"/>
<dbReference type="Gene3D" id="3.10.450.490">
    <property type="match status" value="1"/>
</dbReference>
<evidence type="ECO:0000256" key="8">
    <source>
        <dbReference type="PIRSR" id="PIRSR623612-1"/>
    </source>
</evidence>
<dbReference type="InterPro" id="IPR023612">
    <property type="entry name" value="Peptidase_M4"/>
</dbReference>
<evidence type="ECO:0000259" key="11">
    <source>
        <dbReference type="Pfam" id="PF02868"/>
    </source>
</evidence>
<dbReference type="PRINTS" id="PR00730">
    <property type="entry name" value="THERMOLYSIN"/>
</dbReference>
<organism evidence="15 16">
    <name type="scientific">Aquimarina intermedia</name>
    <dbReference type="NCBI Taxonomy" id="350814"/>
    <lineage>
        <taxon>Bacteria</taxon>
        <taxon>Pseudomonadati</taxon>
        <taxon>Bacteroidota</taxon>
        <taxon>Flavobacteriia</taxon>
        <taxon>Flavobacteriales</taxon>
        <taxon>Flavobacteriaceae</taxon>
        <taxon>Aquimarina</taxon>
    </lineage>
</organism>
<accession>A0A5S5CA53</accession>
<dbReference type="Pfam" id="PF01447">
    <property type="entry name" value="Peptidase_M4"/>
    <property type="match status" value="1"/>
</dbReference>
<evidence type="ECO:0000313" key="16">
    <source>
        <dbReference type="Proteomes" id="UP000324376"/>
    </source>
</evidence>
<evidence type="ECO:0000256" key="1">
    <source>
        <dbReference type="ARBA" id="ARBA00009388"/>
    </source>
</evidence>
<feature type="active site" description="Proton donor" evidence="8">
    <location>
        <position position="500"/>
    </location>
</feature>
<evidence type="ECO:0000256" key="6">
    <source>
        <dbReference type="ARBA" id="ARBA00022833"/>
    </source>
</evidence>
<dbReference type="CDD" id="cd09597">
    <property type="entry name" value="M4_TLP"/>
    <property type="match status" value="1"/>
</dbReference>
<feature type="signal peptide" evidence="9">
    <location>
        <begin position="1"/>
        <end position="23"/>
    </location>
</feature>
<dbReference type="Gene3D" id="3.10.170.10">
    <property type="match status" value="1"/>
</dbReference>
<proteinExistence type="inferred from homology"/>
<feature type="domain" description="FTP" evidence="12">
    <location>
        <begin position="72"/>
        <end position="114"/>
    </location>
</feature>
<evidence type="ECO:0000256" key="4">
    <source>
        <dbReference type="ARBA" id="ARBA00022729"/>
    </source>
</evidence>
<dbReference type="InterPro" id="IPR045474">
    <property type="entry name" value="GEVED"/>
</dbReference>
<evidence type="ECO:0000259" key="10">
    <source>
        <dbReference type="Pfam" id="PF01447"/>
    </source>
</evidence>
<dbReference type="GO" id="GO:0004222">
    <property type="term" value="F:metalloendopeptidase activity"/>
    <property type="evidence" value="ECO:0007669"/>
    <property type="project" value="InterPro"/>
</dbReference>
<keyword evidence="2" id="KW-0645">Protease</keyword>
<keyword evidence="16" id="KW-1185">Reference proteome</keyword>
<evidence type="ECO:0000259" key="13">
    <source>
        <dbReference type="Pfam" id="PF18962"/>
    </source>
</evidence>
<evidence type="ECO:0000256" key="9">
    <source>
        <dbReference type="SAM" id="SignalP"/>
    </source>
</evidence>
<gene>
    <name evidence="15" type="ORF">BD809_102442</name>
</gene>
<dbReference type="Gene3D" id="1.10.390.10">
    <property type="entry name" value="Neutral Protease Domain 2"/>
    <property type="match status" value="1"/>
</dbReference>
<comment type="similarity">
    <text evidence="1">Belongs to the peptidase M4 family.</text>
</comment>
<dbReference type="RefSeq" id="WP_148781818.1">
    <property type="nucleotide sequence ID" value="NZ_VNHU01000002.1"/>
</dbReference>
<keyword evidence="4 9" id="KW-0732">Signal</keyword>
<sequence length="832" mass="89299">MKKNYKKVLVASAIGLSFFCAEAQEKKQGDSFVQPPKFMKIDGEATQNKSAQSILSEYIGLNHANSYTKMAEQVDQLGITHKRFQQRYKGVKVEYGIAVLDAKGNKTTSLHGEYYNVDRVNTTPSISKSQALQRAISHTGAQKYLWQDAQASEAMNNYNTGGELVILPDFQSENEKGLLTNYNLAYKFDIYATQPLSRGYLYIDAHSGEALYYDAIIKHLGEHSNSSTALKTVHLPSRAEFEAATLATGSAATRYSGTQPITTRIIGSSYALRDNTRGNGVNTYNSGQTQSYPTTDFTDADNNWTAAEFNNTAKDNAALDAHWGAERTYDYWQAIHARNSFDGAGAEIKSWVHYGSAYDNAFWNGSVMTYGDGSSNGSEGNGSFDALTSLDVAAHEIGHAVTTNTANLAYQRESGGLNEGFSDIWGAAVEHFAKGNGNDLAPDASIWLIGDEIDRRTGSAALRSMSNPNSAGDPDTYGGTYWKNPNCGFPTQSNDYCGVHTNSGVLNYWFYLSTVGGSGTNDIGSSFNVSGIGILKAAKVAYRTLSVYLSANSTFADARAGAIQSAKDLYGVDSAEEIAITNAWYAVGVGSEYGTGGGISYCSSKGNSVVDEYISRVQVGTINKTSGASSAGYADYTSTATDLNLSTAYSITITPTWTGRTYREGYAVWIDYNQDGDFTDAGELVWSKSASTTTPVSGSFTVPSSGASGATRMRVSMKYNGIPSSCETFSYGEVEDYTVTLGSAAVASAVTGIAEASDIALSIYPNPVNGNEFSISMKNPADATFEILNILGKRVTAGVVKGAIDVQNLSAGMYILRVSTATETFTKRFVKK</sequence>
<evidence type="ECO:0000259" key="12">
    <source>
        <dbReference type="Pfam" id="PF07504"/>
    </source>
</evidence>
<dbReference type="GO" id="GO:0046872">
    <property type="term" value="F:metal ion binding"/>
    <property type="evidence" value="ECO:0007669"/>
    <property type="project" value="UniProtKB-KW"/>
</dbReference>
<dbReference type="InterPro" id="IPR027268">
    <property type="entry name" value="Peptidase_M4/M1_CTD_sf"/>
</dbReference>
<evidence type="ECO:0000313" key="15">
    <source>
        <dbReference type="EMBL" id="TYP76224.1"/>
    </source>
</evidence>
<dbReference type="InterPro" id="IPR013856">
    <property type="entry name" value="Peptidase_M4_domain"/>
</dbReference>
<dbReference type="Pfam" id="PF20009">
    <property type="entry name" value="GEVED"/>
    <property type="match status" value="1"/>
</dbReference>
<dbReference type="InterPro" id="IPR011096">
    <property type="entry name" value="FTP_domain"/>
</dbReference>
<dbReference type="Pfam" id="PF07504">
    <property type="entry name" value="FTP"/>
    <property type="match status" value="1"/>
</dbReference>
<protein>
    <submittedName>
        <fullName evidence="15">Putative secreted protein (Por secretion system target)</fullName>
    </submittedName>
</protein>
<evidence type="ECO:0000256" key="3">
    <source>
        <dbReference type="ARBA" id="ARBA00022723"/>
    </source>
</evidence>
<dbReference type="PANTHER" id="PTHR33794:SF1">
    <property type="entry name" value="BACILLOLYSIN"/>
    <property type="match status" value="1"/>
</dbReference>
<reference evidence="15 16" key="1">
    <citation type="submission" date="2019-07" db="EMBL/GenBank/DDBJ databases">
        <title>Genomic Encyclopedia of Archaeal and Bacterial Type Strains, Phase II (KMG-II): from individual species to whole genera.</title>
        <authorList>
            <person name="Goeker M."/>
        </authorList>
    </citation>
    <scope>NUCLEOTIDE SEQUENCE [LARGE SCALE GENOMIC DNA]</scope>
    <source>
        <strain evidence="15 16">DSM 17527</strain>
    </source>
</reference>
<dbReference type="Pfam" id="PF18962">
    <property type="entry name" value="Por_Secre_tail"/>
    <property type="match status" value="1"/>
</dbReference>
<dbReference type="AlphaFoldDB" id="A0A5S5CA53"/>
<dbReference type="InterPro" id="IPR001570">
    <property type="entry name" value="Peptidase_M4_C_domain"/>
</dbReference>
<feature type="domain" description="Peptidase M4" evidence="10">
    <location>
        <begin position="249"/>
        <end position="402"/>
    </location>
</feature>
<feature type="active site" evidence="8">
    <location>
        <position position="396"/>
    </location>
</feature>
<dbReference type="Proteomes" id="UP000324376">
    <property type="component" value="Unassembled WGS sequence"/>
</dbReference>
<evidence type="ECO:0000259" key="14">
    <source>
        <dbReference type="Pfam" id="PF20009"/>
    </source>
</evidence>
<feature type="domain" description="GEVED" evidence="14">
    <location>
        <begin position="666"/>
        <end position="740"/>
    </location>
</feature>
<dbReference type="PANTHER" id="PTHR33794">
    <property type="entry name" value="BACILLOLYSIN"/>
    <property type="match status" value="1"/>
</dbReference>
<keyword evidence="3" id="KW-0479">Metal-binding</keyword>
<dbReference type="EMBL" id="VNHU01000002">
    <property type="protein sequence ID" value="TYP76224.1"/>
    <property type="molecule type" value="Genomic_DNA"/>
</dbReference>
<keyword evidence="5" id="KW-0378">Hydrolase</keyword>
<keyword evidence="6" id="KW-0862">Zinc</keyword>
<name>A0A5S5CA53_9FLAO</name>
<dbReference type="InterPro" id="IPR026444">
    <property type="entry name" value="Secre_tail"/>
</dbReference>
<feature type="domain" description="Secretion system C-terminal sorting" evidence="13">
    <location>
        <begin position="763"/>
        <end position="830"/>
    </location>
</feature>
<feature type="chain" id="PRO_5024310885" evidence="9">
    <location>
        <begin position="24"/>
        <end position="832"/>
    </location>
</feature>
<evidence type="ECO:0000256" key="5">
    <source>
        <dbReference type="ARBA" id="ARBA00022801"/>
    </source>
</evidence>
<dbReference type="Pfam" id="PF02868">
    <property type="entry name" value="Peptidase_M4_C"/>
    <property type="match status" value="1"/>
</dbReference>
<keyword evidence="7" id="KW-0482">Metalloprotease</keyword>